<comment type="caution">
    <text evidence="5">The sequence shown here is derived from an EMBL/GenBank/DDBJ whole genome shotgun (WGS) entry which is preliminary data.</text>
</comment>
<dbReference type="PIRSF" id="PIRSF002741">
    <property type="entry name" value="MppA"/>
    <property type="match status" value="1"/>
</dbReference>
<feature type="chain" id="PRO_5009190431" description="Solute-binding protein family 5 domain-containing protein" evidence="3">
    <location>
        <begin position="30"/>
        <end position="593"/>
    </location>
</feature>
<dbReference type="CDD" id="cd08509">
    <property type="entry name" value="PBP2_TmCBP_oligosaccharides_like"/>
    <property type="match status" value="1"/>
</dbReference>
<dbReference type="AlphaFoldDB" id="A0A1E5XRI7"/>
<keyword evidence="6" id="KW-1185">Reference proteome</keyword>
<evidence type="ECO:0000313" key="6">
    <source>
        <dbReference type="Proteomes" id="UP000095463"/>
    </source>
</evidence>
<comment type="similarity">
    <text evidence="2">Belongs to the bacterial solute-binding protein 5 family.</text>
</comment>
<proteinExistence type="inferred from homology"/>
<name>A0A1E5XRI7_9HYPH</name>
<accession>A0A1E5XRI7</accession>
<dbReference type="GO" id="GO:0043190">
    <property type="term" value="C:ATP-binding cassette (ABC) transporter complex"/>
    <property type="evidence" value="ECO:0007669"/>
    <property type="project" value="InterPro"/>
</dbReference>
<dbReference type="GO" id="GO:1904680">
    <property type="term" value="F:peptide transmembrane transporter activity"/>
    <property type="evidence" value="ECO:0007669"/>
    <property type="project" value="TreeGrafter"/>
</dbReference>
<dbReference type="Proteomes" id="UP000095463">
    <property type="component" value="Unassembled WGS sequence"/>
</dbReference>
<dbReference type="Gene3D" id="3.40.190.10">
    <property type="entry name" value="Periplasmic binding protein-like II"/>
    <property type="match status" value="1"/>
</dbReference>
<dbReference type="Gene3D" id="3.10.105.10">
    <property type="entry name" value="Dipeptide-binding Protein, Domain 3"/>
    <property type="match status" value="1"/>
</dbReference>
<keyword evidence="3" id="KW-0732">Signal</keyword>
<feature type="signal peptide" evidence="3">
    <location>
        <begin position="1"/>
        <end position="29"/>
    </location>
</feature>
<evidence type="ECO:0000256" key="2">
    <source>
        <dbReference type="ARBA" id="ARBA00005695"/>
    </source>
</evidence>
<dbReference type="GO" id="GO:0015833">
    <property type="term" value="P:peptide transport"/>
    <property type="evidence" value="ECO:0007669"/>
    <property type="project" value="TreeGrafter"/>
</dbReference>
<protein>
    <recommendedName>
        <fullName evidence="4">Solute-binding protein family 5 domain-containing protein</fullName>
    </recommendedName>
</protein>
<evidence type="ECO:0000313" key="5">
    <source>
        <dbReference type="EMBL" id="OEO31216.1"/>
    </source>
</evidence>
<evidence type="ECO:0000256" key="3">
    <source>
        <dbReference type="SAM" id="SignalP"/>
    </source>
</evidence>
<dbReference type="SUPFAM" id="SSF53850">
    <property type="entry name" value="Periplasmic binding protein-like II"/>
    <property type="match status" value="1"/>
</dbReference>
<dbReference type="PANTHER" id="PTHR30290:SF16">
    <property type="entry name" value="OLIGOPEPTIDE ABC TRANSPORTER, PERIPLASMIC OLIGOPEPTIDE-BINDING PROTEIN"/>
    <property type="match status" value="1"/>
</dbReference>
<organism evidence="5 6">
    <name type="scientific">Devosia insulae DS-56</name>
    <dbReference type="NCBI Taxonomy" id="1116389"/>
    <lineage>
        <taxon>Bacteria</taxon>
        <taxon>Pseudomonadati</taxon>
        <taxon>Pseudomonadota</taxon>
        <taxon>Alphaproteobacteria</taxon>
        <taxon>Hyphomicrobiales</taxon>
        <taxon>Devosiaceae</taxon>
        <taxon>Devosia</taxon>
    </lineage>
</organism>
<dbReference type="InterPro" id="IPR039424">
    <property type="entry name" value="SBP_5"/>
</dbReference>
<dbReference type="InterPro" id="IPR030678">
    <property type="entry name" value="Peptide/Ni-bd"/>
</dbReference>
<reference evidence="5 6" key="1">
    <citation type="journal article" date="2015" name="Genome Announc.">
        <title>Genome Assemblies of Three Soil-Associated Devosia species: D. insulae, D. limi, and D. soli.</title>
        <authorList>
            <person name="Hassan Y.I."/>
            <person name="Lepp D."/>
            <person name="Zhou T."/>
        </authorList>
    </citation>
    <scope>NUCLEOTIDE SEQUENCE [LARGE SCALE GENOMIC DNA]</scope>
    <source>
        <strain evidence="5 6">DS-56</strain>
    </source>
</reference>
<dbReference type="Gene3D" id="3.90.76.10">
    <property type="entry name" value="Dipeptide-binding Protein, Domain 1"/>
    <property type="match status" value="1"/>
</dbReference>
<sequence>MNRASLRQLLLGGAIALLAAPLLASTAFAQVADMPRNETLVLTPWGDQPAQFANTENWHPYLSSITHQRDVMQITINEALFYTNLNDGTLIPWQAESFEYAPDFMSASIKLRDGVEWSDGTKFTADDVKFTLEAVRDAPPEIGGSAAFKEWIKDVTVVDPLNVTINFNKAAPRFVRDFLALGHENHYPILPKHIWEGQDIATFTNYDPAKGWPVGTGAYKLVSTTNQQEIFDRRDDWWGAKVGFQDLPAPKRITLVPVSSDDAMGQLHIANQIDGGRQLLIGTFEAARAQNDKLSSWNPEGPNWGAPDGCDYSLVFNQMREPWNDVNVRYALNYAIDRAAINDIGYEGGQKPVTFAFSNYMAGTWLGEGSPLKAVLDKYNLDNPDPAKVEEYMGKAGYAKDANGLWAKDGKPLTVTVRTPAFIQPTLAPLTQQFKNAGFDAVQAPVDDTWLPDIQSGNFDTMIFVHCGSLSEPLETLQHYHSKFARPLGENIPNAVAASRYMNPEYDKLIDAMDAVPADTDPNSEYMKNAVAALDIALRDLPQIDLLEEYHVVTFNNTYWTGWPSAADPYVAPYTPWEAFNVVIHNLKPTGAP</sequence>
<comment type="subcellular location">
    <subcellularLocation>
        <location evidence="1">Periplasm</location>
    </subcellularLocation>
</comment>
<dbReference type="InterPro" id="IPR000914">
    <property type="entry name" value="SBP_5_dom"/>
</dbReference>
<gene>
    <name evidence="5" type="ORF">VW23_017390</name>
</gene>
<dbReference type="RefSeq" id="WP_069909595.1">
    <property type="nucleotide sequence ID" value="NZ_LAJE02000166.1"/>
</dbReference>
<dbReference type="Pfam" id="PF00496">
    <property type="entry name" value="SBP_bac_5"/>
    <property type="match status" value="1"/>
</dbReference>
<evidence type="ECO:0000256" key="1">
    <source>
        <dbReference type="ARBA" id="ARBA00004418"/>
    </source>
</evidence>
<feature type="domain" description="Solute-binding protein family 5" evidence="4">
    <location>
        <begin position="90"/>
        <end position="482"/>
    </location>
</feature>
<dbReference type="EMBL" id="LAJE02000166">
    <property type="protein sequence ID" value="OEO31216.1"/>
    <property type="molecule type" value="Genomic_DNA"/>
</dbReference>
<dbReference type="GO" id="GO:0030288">
    <property type="term" value="C:outer membrane-bounded periplasmic space"/>
    <property type="evidence" value="ECO:0007669"/>
    <property type="project" value="UniProtKB-ARBA"/>
</dbReference>
<evidence type="ECO:0000259" key="4">
    <source>
        <dbReference type="Pfam" id="PF00496"/>
    </source>
</evidence>
<dbReference type="PANTHER" id="PTHR30290">
    <property type="entry name" value="PERIPLASMIC BINDING COMPONENT OF ABC TRANSPORTER"/>
    <property type="match status" value="1"/>
</dbReference>